<dbReference type="OrthoDB" id="1300148at2759"/>
<gene>
    <name evidence="2" type="ORF">CR513_41750</name>
</gene>
<evidence type="ECO:0000259" key="1">
    <source>
        <dbReference type="PROSITE" id="PS50174"/>
    </source>
</evidence>
<organism evidence="2 3">
    <name type="scientific">Mucuna pruriens</name>
    <name type="common">Velvet bean</name>
    <name type="synonym">Dolichos pruriens</name>
    <dbReference type="NCBI Taxonomy" id="157652"/>
    <lineage>
        <taxon>Eukaryota</taxon>
        <taxon>Viridiplantae</taxon>
        <taxon>Streptophyta</taxon>
        <taxon>Embryophyta</taxon>
        <taxon>Tracheophyta</taxon>
        <taxon>Spermatophyta</taxon>
        <taxon>Magnoliopsida</taxon>
        <taxon>eudicotyledons</taxon>
        <taxon>Gunneridae</taxon>
        <taxon>Pentapetalae</taxon>
        <taxon>rosids</taxon>
        <taxon>fabids</taxon>
        <taxon>Fabales</taxon>
        <taxon>Fabaceae</taxon>
        <taxon>Papilionoideae</taxon>
        <taxon>50 kb inversion clade</taxon>
        <taxon>NPAAA clade</taxon>
        <taxon>indigoferoid/millettioid clade</taxon>
        <taxon>Phaseoleae</taxon>
        <taxon>Mucuna</taxon>
    </lineage>
</organism>
<feature type="non-terminal residue" evidence="2">
    <location>
        <position position="1"/>
    </location>
</feature>
<dbReference type="EMBL" id="QJKJ01008988">
    <property type="protein sequence ID" value="RDX78032.1"/>
    <property type="molecule type" value="Genomic_DNA"/>
</dbReference>
<evidence type="ECO:0000313" key="3">
    <source>
        <dbReference type="Proteomes" id="UP000257109"/>
    </source>
</evidence>
<dbReference type="GO" id="GO:0003676">
    <property type="term" value="F:nucleic acid binding"/>
    <property type="evidence" value="ECO:0007669"/>
    <property type="project" value="InterPro"/>
</dbReference>
<dbReference type="PROSITE" id="PS50174">
    <property type="entry name" value="G_PATCH"/>
    <property type="match status" value="1"/>
</dbReference>
<evidence type="ECO:0000313" key="2">
    <source>
        <dbReference type="EMBL" id="RDX78032.1"/>
    </source>
</evidence>
<name>A0A371FIC1_MUCPR</name>
<dbReference type="Pfam" id="PF01585">
    <property type="entry name" value="G-patch"/>
    <property type="match status" value="1"/>
</dbReference>
<protein>
    <recommendedName>
        <fullName evidence="1">G-patch domain-containing protein</fullName>
    </recommendedName>
</protein>
<dbReference type="AlphaFoldDB" id="A0A371FIC1"/>
<comment type="caution">
    <text evidence="2">The sequence shown here is derived from an EMBL/GenBank/DDBJ whole genome shotgun (WGS) entry which is preliminary data.</text>
</comment>
<keyword evidence="3" id="KW-1185">Reference proteome</keyword>
<sequence length="108" mass="11806">MIKEGYQPGKGLGPFLDGITAPIKIQENKGRAGLGYQTGNQDWNGQAPSAPATWGQHFVRESVAMVCSQPKDRSRKVYASNEQLANWTAESLEDKFIFAISSFGANQD</sequence>
<reference evidence="2" key="1">
    <citation type="submission" date="2018-05" db="EMBL/GenBank/DDBJ databases">
        <title>Draft genome of Mucuna pruriens seed.</title>
        <authorList>
            <person name="Nnadi N.E."/>
            <person name="Vos R."/>
            <person name="Hasami M.H."/>
            <person name="Devisetty U.K."/>
            <person name="Aguiy J.C."/>
        </authorList>
    </citation>
    <scope>NUCLEOTIDE SEQUENCE [LARGE SCALE GENOMIC DNA]</scope>
    <source>
        <strain evidence="2">JCA_2017</strain>
    </source>
</reference>
<accession>A0A371FIC1</accession>
<feature type="domain" description="G-patch" evidence="1">
    <location>
        <begin position="1"/>
        <end position="39"/>
    </location>
</feature>
<dbReference type="Proteomes" id="UP000257109">
    <property type="component" value="Unassembled WGS sequence"/>
</dbReference>
<dbReference type="InterPro" id="IPR000467">
    <property type="entry name" value="G_patch_dom"/>
</dbReference>
<proteinExistence type="predicted"/>